<proteinExistence type="inferred from homology"/>
<dbReference type="InterPro" id="IPR000192">
    <property type="entry name" value="Aminotrans_V_dom"/>
</dbReference>
<comment type="cofactor">
    <cofactor evidence="1">
        <name>pyridoxal 5'-phosphate</name>
        <dbReference type="ChEBI" id="CHEBI:597326"/>
    </cofactor>
</comment>
<name>A0A7C1BB91_UNCW3</name>
<dbReference type="Pfam" id="PF00266">
    <property type="entry name" value="Aminotran_5"/>
    <property type="match status" value="1"/>
</dbReference>
<dbReference type="PANTHER" id="PTHR43586:SF8">
    <property type="entry name" value="CYSTEINE DESULFURASE 1, CHLOROPLASTIC"/>
    <property type="match status" value="1"/>
</dbReference>
<sequence length="410" mass="46373">MSGYPDISSIREDFPILKRKIEGHPLVYLDNAATTQKPRQVIDTIRRFYEFHNANIHRGKHTLSEEASELYEKIKEKTANFINAGSWREIVFTRNATEAINLVAYSYGAEFLKEGDEILLTLMEHHANIVPWQMLQEKRGVRLRYINIDNDGLLRMEEFEEKLSERTKLVSVVHVSNVLGAVNPVRDIAEMAHRVGALVLIDAAQSAPHLPLNVREIDADFMVFSSHKMLGPTGIGVLYGKEEILDKMPPFLRGGDMISRVEPFRSYFKEIPWKFEAGTPDICGAIGFGAAIDYLEKIGMEKVEAWDRHLVGIAYELLSEIPGLRIIGPEDRVGALSFLLGELDTERIASFLNSRGISIREGCHCAQPLHRSLGLWGTARASFYIYNTEEEVIRLRDALLELAKIEGIPE</sequence>
<comment type="caution">
    <text evidence="8">The sequence shown here is derived from an EMBL/GenBank/DDBJ whole genome shotgun (WGS) entry which is preliminary data.</text>
</comment>
<evidence type="ECO:0000313" key="8">
    <source>
        <dbReference type="EMBL" id="HDM89910.1"/>
    </source>
</evidence>
<keyword evidence="5" id="KW-0663">Pyridoxal phosphate</keyword>
<dbReference type="PANTHER" id="PTHR43586">
    <property type="entry name" value="CYSTEINE DESULFURASE"/>
    <property type="match status" value="1"/>
</dbReference>
<dbReference type="InterPro" id="IPR010970">
    <property type="entry name" value="Cys_dSase_SufS"/>
</dbReference>
<dbReference type="Gene3D" id="3.40.640.10">
    <property type="entry name" value="Type I PLP-dependent aspartate aminotransferase-like (Major domain)"/>
    <property type="match status" value="1"/>
</dbReference>
<evidence type="ECO:0000256" key="4">
    <source>
        <dbReference type="ARBA" id="ARBA00022679"/>
    </source>
</evidence>
<evidence type="ECO:0000256" key="5">
    <source>
        <dbReference type="ARBA" id="ARBA00022898"/>
    </source>
</evidence>
<dbReference type="Gene3D" id="3.90.1150.10">
    <property type="entry name" value="Aspartate Aminotransferase, domain 1"/>
    <property type="match status" value="1"/>
</dbReference>
<evidence type="ECO:0000256" key="1">
    <source>
        <dbReference type="ARBA" id="ARBA00001933"/>
    </source>
</evidence>
<dbReference type="InterPro" id="IPR015421">
    <property type="entry name" value="PyrdxlP-dep_Trfase_major"/>
</dbReference>
<reference evidence="8" key="1">
    <citation type="journal article" date="2020" name="mSystems">
        <title>Genome- and Community-Level Interaction Insights into Carbon Utilization and Element Cycling Functions of Hydrothermarchaeota in Hydrothermal Sediment.</title>
        <authorList>
            <person name="Zhou Z."/>
            <person name="Liu Y."/>
            <person name="Xu W."/>
            <person name="Pan J."/>
            <person name="Luo Z.H."/>
            <person name="Li M."/>
        </authorList>
    </citation>
    <scope>NUCLEOTIDE SEQUENCE [LARGE SCALE GENOMIC DNA]</scope>
    <source>
        <strain evidence="8">HyVt-237</strain>
    </source>
</reference>
<comment type="catalytic activity">
    <reaction evidence="6">
        <text>(sulfur carrier)-H + L-cysteine = (sulfur carrier)-SH + L-alanine</text>
        <dbReference type="Rhea" id="RHEA:43892"/>
        <dbReference type="Rhea" id="RHEA-COMP:14737"/>
        <dbReference type="Rhea" id="RHEA-COMP:14739"/>
        <dbReference type="ChEBI" id="CHEBI:29917"/>
        <dbReference type="ChEBI" id="CHEBI:35235"/>
        <dbReference type="ChEBI" id="CHEBI:57972"/>
        <dbReference type="ChEBI" id="CHEBI:64428"/>
        <dbReference type="EC" id="2.8.1.7"/>
    </reaction>
</comment>
<comment type="similarity">
    <text evidence="2">Belongs to the class-V pyridoxal-phosphate-dependent aminotransferase family. Csd subfamily.</text>
</comment>
<accession>A0A7C1BB91</accession>
<dbReference type="NCBIfam" id="TIGR01979">
    <property type="entry name" value="sufS"/>
    <property type="match status" value="1"/>
</dbReference>
<dbReference type="AlphaFoldDB" id="A0A7C1BB91"/>
<dbReference type="EMBL" id="DRBW01000064">
    <property type="protein sequence ID" value="HDM89910.1"/>
    <property type="molecule type" value="Genomic_DNA"/>
</dbReference>
<dbReference type="GO" id="GO:0031071">
    <property type="term" value="F:cysteine desulfurase activity"/>
    <property type="evidence" value="ECO:0007669"/>
    <property type="project" value="UniProtKB-EC"/>
</dbReference>
<feature type="domain" description="Aminotransferase class V" evidence="7">
    <location>
        <begin position="27"/>
        <end position="395"/>
    </location>
</feature>
<keyword evidence="4" id="KW-0808">Transferase</keyword>
<dbReference type="InterPro" id="IPR016454">
    <property type="entry name" value="Cysteine_dSase"/>
</dbReference>
<gene>
    <name evidence="8" type="ORF">ENG67_01740</name>
</gene>
<dbReference type="PIRSF" id="PIRSF005572">
    <property type="entry name" value="NifS"/>
    <property type="match status" value="1"/>
</dbReference>
<dbReference type="InterPro" id="IPR015424">
    <property type="entry name" value="PyrdxlP-dep_Trfase"/>
</dbReference>
<evidence type="ECO:0000256" key="3">
    <source>
        <dbReference type="ARBA" id="ARBA00012239"/>
    </source>
</evidence>
<dbReference type="InterPro" id="IPR015422">
    <property type="entry name" value="PyrdxlP-dep_Trfase_small"/>
</dbReference>
<dbReference type="Proteomes" id="UP000885931">
    <property type="component" value="Unassembled WGS sequence"/>
</dbReference>
<dbReference type="GO" id="GO:0006534">
    <property type="term" value="P:cysteine metabolic process"/>
    <property type="evidence" value="ECO:0007669"/>
    <property type="project" value="InterPro"/>
</dbReference>
<dbReference type="GO" id="GO:0030170">
    <property type="term" value="F:pyridoxal phosphate binding"/>
    <property type="evidence" value="ECO:0007669"/>
    <property type="project" value="InterPro"/>
</dbReference>
<organism evidence="8">
    <name type="scientific">candidate division WOR-3 bacterium</name>
    <dbReference type="NCBI Taxonomy" id="2052148"/>
    <lineage>
        <taxon>Bacteria</taxon>
        <taxon>Bacteria division WOR-3</taxon>
    </lineage>
</organism>
<dbReference type="EC" id="2.8.1.7" evidence="3"/>
<evidence type="ECO:0000256" key="2">
    <source>
        <dbReference type="ARBA" id="ARBA00010447"/>
    </source>
</evidence>
<evidence type="ECO:0000259" key="7">
    <source>
        <dbReference type="Pfam" id="PF00266"/>
    </source>
</evidence>
<evidence type="ECO:0000256" key="6">
    <source>
        <dbReference type="ARBA" id="ARBA00050776"/>
    </source>
</evidence>
<dbReference type="CDD" id="cd06453">
    <property type="entry name" value="SufS_like"/>
    <property type="match status" value="1"/>
</dbReference>
<protein>
    <recommendedName>
        <fullName evidence="3">cysteine desulfurase</fullName>
        <ecNumber evidence="3">2.8.1.7</ecNumber>
    </recommendedName>
</protein>
<dbReference type="SUPFAM" id="SSF53383">
    <property type="entry name" value="PLP-dependent transferases"/>
    <property type="match status" value="1"/>
</dbReference>